<feature type="compositionally biased region" description="Basic and acidic residues" evidence="1">
    <location>
        <begin position="39"/>
        <end position="49"/>
    </location>
</feature>
<feature type="region of interest" description="Disordered" evidence="1">
    <location>
        <begin position="39"/>
        <end position="76"/>
    </location>
</feature>
<sequence length="280" mass="31792">MQRGVSPAIATETREKEEKDTETLGVTYTKAEARARTWRRGGEMIRNDRTQTTNAVEDVQREEEEEEEEEEGKREQLWPTAQRRLLCSGIRNTKYEIRNTKYAIGTSIANRDPYSRAVSRSRRNALARANIRRGRTEELLLGLWTSHRAGRNDSPPSHLARLSLALCSFVANIISEDGKRELVRRQKCDRKRVKRERARERHSTRNGSGDSTGRRQRAMPMTATMTHVYAVICGKEGISRSANQPRCQPIGCFTSHLCGNLYRNATALLAGRSSTDSRSA</sequence>
<feature type="region of interest" description="Disordered" evidence="1">
    <location>
        <begin position="190"/>
        <end position="218"/>
    </location>
</feature>
<reference evidence="2" key="1">
    <citation type="submission" date="2011-02" db="EMBL/GenBank/DDBJ databases">
        <title>The genome of the leaf-cutting ant Acromyrmex echinatior suggests key adaptations to social evolution and fungus farming.</title>
        <authorList>
            <person name="Nygaard S."/>
            <person name="Zhang G."/>
        </authorList>
    </citation>
    <scope>NUCLEOTIDE SEQUENCE</scope>
</reference>
<proteinExistence type="predicted"/>
<dbReference type="AlphaFoldDB" id="F4WT42"/>
<feature type="compositionally biased region" description="Acidic residues" evidence="1">
    <location>
        <begin position="60"/>
        <end position="70"/>
    </location>
</feature>
<feature type="compositionally biased region" description="Basic and acidic residues" evidence="1">
    <location>
        <begin position="12"/>
        <end position="22"/>
    </location>
</feature>
<dbReference type="EMBL" id="GL888331">
    <property type="protein sequence ID" value="EGI62655.1"/>
    <property type="molecule type" value="Genomic_DNA"/>
</dbReference>
<name>F4WT42_ACREC</name>
<evidence type="ECO:0000313" key="3">
    <source>
        <dbReference type="Proteomes" id="UP000007755"/>
    </source>
</evidence>
<accession>F4WT42</accession>
<feature type="region of interest" description="Disordered" evidence="1">
    <location>
        <begin position="1"/>
        <end position="25"/>
    </location>
</feature>
<evidence type="ECO:0000256" key="1">
    <source>
        <dbReference type="SAM" id="MobiDB-lite"/>
    </source>
</evidence>
<evidence type="ECO:0000313" key="2">
    <source>
        <dbReference type="EMBL" id="EGI62655.1"/>
    </source>
</evidence>
<dbReference type="InParanoid" id="F4WT42"/>
<dbReference type="Proteomes" id="UP000007755">
    <property type="component" value="Unassembled WGS sequence"/>
</dbReference>
<gene>
    <name evidence="2" type="ORF">G5I_09017</name>
</gene>
<organism evidence="3">
    <name type="scientific">Acromyrmex echinatior</name>
    <name type="common">Panamanian leafcutter ant</name>
    <name type="synonym">Acromyrmex octospinosus echinatior</name>
    <dbReference type="NCBI Taxonomy" id="103372"/>
    <lineage>
        <taxon>Eukaryota</taxon>
        <taxon>Metazoa</taxon>
        <taxon>Ecdysozoa</taxon>
        <taxon>Arthropoda</taxon>
        <taxon>Hexapoda</taxon>
        <taxon>Insecta</taxon>
        <taxon>Pterygota</taxon>
        <taxon>Neoptera</taxon>
        <taxon>Endopterygota</taxon>
        <taxon>Hymenoptera</taxon>
        <taxon>Apocrita</taxon>
        <taxon>Aculeata</taxon>
        <taxon>Formicoidea</taxon>
        <taxon>Formicidae</taxon>
        <taxon>Myrmicinae</taxon>
        <taxon>Acromyrmex</taxon>
    </lineage>
</organism>
<protein>
    <submittedName>
        <fullName evidence="2">Uncharacterized protein</fullName>
    </submittedName>
</protein>
<keyword evidence="3" id="KW-1185">Reference proteome</keyword>